<keyword evidence="3" id="KW-1185">Reference proteome</keyword>
<dbReference type="EMBL" id="FQVL01000024">
    <property type="protein sequence ID" value="SHF42213.1"/>
    <property type="molecule type" value="Genomic_DNA"/>
</dbReference>
<evidence type="ECO:0008006" key="4">
    <source>
        <dbReference type="Google" id="ProtNLM"/>
    </source>
</evidence>
<organism evidence="2 3">
    <name type="scientific">Seinonella peptonophila</name>
    <dbReference type="NCBI Taxonomy" id="112248"/>
    <lineage>
        <taxon>Bacteria</taxon>
        <taxon>Bacillati</taxon>
        <taxon>Bacillota</taxon>
        <taxon>Bacilli</taxon>
        <taxon>Bacillales</taxon>
        <taxon>Thermoactinomycetaceae</taxon>
        <taxon>Seinonella</taxon>
    </lineage>
</organism>
<evidence type="ECO:0000313" key="2">
    <source>
        <dbReference type="EMBL" id="SHF42213.1"/>
    </source>
</evidence>
<reference evidence="2 3" key="1">
    <citation type="submission" date="2016-11" db="EMBL/GenBank/DDBJ databases">
        <authorList>
            <person name="Jaros S."/>
            <person name="Januszkiewicz K."/>
            <person name="Wedrychowicz H."/>
        </authorList>
    </citation>
    <scope>NUCLEOTIDE SEQUENCE [LARGE SCALE GENOMIC DNA]</scope>
    <source>
        <strain evidence="2 3">DSM 44666</strain>
    </source>
</reference>
<evidence type="ECO:0000313" key="3">
    <source>
        <dbReference type="Proteomes" id="UP000184476"/>
    </source>
</evidence>
<protein>
    <recommendedName>
        <fullName evidence="4">YtkA-like</fullName>
    </recommendedName>
</protein>
<proteinExistence type="predicted"/>
<dbReference type="Proteomes" id="UP000184476">
    <property type="component" value="Unassembled WGS sequence"/>
</dbReference>
<accession>A0A1M5BHW7</accession>
<name>A0A1M5BHW7_9BACL</name>
<evidence type="ECO:0000256" key="1">
    <source>
        <dbReference type="SAM" id="SignalP"/>
    </source>
</evidence>
<sequence>MKNTNVTIFLFIILAFGCSAFNTPQKTPVTLILVDENNRLLQNASLSINPTHNRDDNGNLIFKLAIGMETSNGVYQEYLTPTTYRVTVGIKSGLVIDKTIKVTSKSKQFILKRNIFNKKPPIK</sequence>
<gene>
    <name evidence="2" type="ORF">SAMN05444392_12417</name>
</gene>
<dbReference type="PROSITE" id="PS51257">
    <property type="entry name" value="PROKAR_LIPOPROTEIN"/>
    <property type="match status" value="1"/>
</dbReference>
<dbReference type="AlphaFoldDB" id="A0A1M5BHW7"/>
<keyword evidence="1" id="KW-0732">Signal</keyword>
<dbReference type="RefSeq" id="WP_073158579.1">
    <property type="nucleotide sequence ID" value="NZ_FQVL01000024.1"/>
</dbReference>
<feature type="signal peptide" evidence="1">
    <location>
        <begin position="1"/>
        <end position="20"/>
    </location>
</feature>
<feature type="chain" id="PRO_5038879279" description="YtkA-like" evidence="1">
    <location>
        <begin position="21"/>
        <end position="123"/>
    </location>
</feature>